<proteinExistence type="predicted"/>
<dbReference type="EMBL" id="JAADZU010000092">
    <property type="protein sequence ID" value="NDK91974.1"/>
    <property type="molecule type" value="Genomic_DNA"/>
</dbReference>
<dbReference type="RefSeq" id="WP_059036094.1">
    <property type="nucleotide sequence ID" value="NZ_JAADZU010000092.1"/>
</dbReference>
<name>A0A7K3LUQ2_9ACTN</name>
<evidence type="ECO:0000313" key="1">
    <source>
        <dbReference type="EMBL" id="NDK91974.1"/>
    </source>
</evidence>
<accession>A0A7K3LUQ2</accession>
<comment type="caution">
    <text evidence="1">The sequence shown here is derived from an EMBL/GenBank/DDBJ whole genome shotgun (WGS) entry which is preliminary data.</text>
</comment>
<keyword evidence="2" id="KW-1185">Reference proteome</keyword>
<reference evidence="1 2" key="1">
    <citation type="submission" date="2020-01" db="EMBL/GenBank/DDBJ databases">
        <title>Investigation of new actinobacteria for the biodesulphurisation of diesel fuel.</title>
        <authorList>
            <person name="Athi Narayanan S.M."/>
        </authorList>
    </citation>
    <scope>NUCLEOTIDE SEQUENCE [LARGE SCALE GENOMIC DNA]</scope>
    <source>
        <strain evidence="1 2">213E</strain>
    </source>
</reference>
<evidence type="ECO:0000313" key="2">
    <source>
        <dbReference type="Proteomes" id="UP000466307"/>
    </source>
</evidence>
<gene>
    <name evidence="1" type="ORF">GYA93_20730</name>
</gene>
<dbReference type="AlphaFoldDB" id="A0A7K3LUQ2"/>
<dbReference type="Proteomes" id="UP000466307">
    <property type="component" value="Unassembled WGS sequence"/>
</dbReference>
<protein>
    <submittedName>
        <fullName evidence="1">Uncharacterized protein</fullName>
    </submittedName>
</protein>
<sequence>MRGGRAAHADRLGGAAKADGWVIRLDPAQTRALATEPVRQVTTSVLDASSAADGPPAALMAAALDAQFVTWFAERITKSDPQSCMEVSVADGGGVTSLHGRGPCPWGSASITRGAVHSDPYA</sequence>
<organism evidence="1 2">
    <name type="scientific">Gordonia desulfuricans</name>
    <dbReference type="NCBI Taxonomy" id="89051"/>
    <lineage>
        <taxon>Bacteria</taxon>
        <taxon>Bacillati</taxon>
        <taxon>Actinomycetota</taxon>
        <taxon>Actinomycetes</taxon>
        <taxon>Mycobacteriales</taxon>
        <taxon>Gordoniaceae</taxon>
        <taxon>Gordonia</taxon>
    </lineage>
</organism>